<name>A0A2M7E9P0_9BACT</name>
<organism evidence="1 2">
    <name type="scientific">bacterium (Candidatus Ratteibacteria) CG01_land_8_20_14_3_00_40_19</name>
    <dbReference type="NCBI Taxonomy" id="2014290"/>
    <lineage>
        <taxon>Bacteria</taxon>
        <taxon>Candidatus Ratteibacteria</taxon>
    </lineage>
</organism>
<reference evidence="2" key="1">
    <citation type="submission" date="2017-09" db="EMBL/GenBank/DDBJ databases">
        <title>Depth-based differentiation of microbial function through sediment-hosted aquifers and enrichment of novel symbionts in the deep terrestrial subsurface.</title>
        <authorList>
            <person name="Probst A.J."/>
            <person name="Ladd B."/>
            <person name="Jarett J.K."/>
            <person name="Geller-Mcgrath D.E."/>
            <person name="Sieber C.M.K."/>
            <person name="Emerson J.B."/>
            <person name="Anantharaman K."/>
            <person name="Thomas B.C."/>
            <person name="Malmstrom R."/>
            <person name="Stieglmeier M."/>
            <person name="Klingl A."/>
            <person name="Woyke T."/>
            <person name="Ryan C.M."/>
            <person name="Banfield J.F."/>
        </authorList>
    </citation>
    <scope>NUCLEOTIDE SEQUENCE [LARGE SCALE GENOMIC DNA]</scope>
</reference>
<proteinExistence type="predicted"/>
<accession>A0A2M7E9P0</accession>
<dbReference type="EMBL" id="PETL01000110">
    <property type="protein sequence ID" value="PIV64428.1"/>
    <property type="molecule type" value="Genomic_DNA"/>
</dbReference>
<evidence type="ECO:0000313" key="2">
    <source>
        <dbReference type="Proteomes" id="UP000228886"/>
    </source>
</evidence>
<dbReference type="AlphaFoldDB" id="A0A2M7E9P0"/>
<sequence length="90" mass="10565">MKESDFWELQRSIGFEFSKYVLSHPEIDEQIPDNALVVFNLEENPEFNEWAIRIANSRREPNQPVVILKAQKLLPPFESRLVNPRVEVSV</sequence>
<dbReference type="InterPro" id="IPR043707">
    <property type="entry name" value="DUF5647"/>
</dbReference>
<dbReference type="Proteomes" id="UP000228886">
    <property type="component" value="Unassembled WGS sequence"/>
</dbReference>
<evidence type="ECO:0000313" key="1">
    <source>
        <dbReference type="EMBL" id="PIV64428.1"/>
    </source>
</evidence>
<gene>
    <name evidence="1" type="ORF">COS11_02225</name>
</gene>
<protein>
    <submittedName>
        <fullName evidence="1">Uncharacterized protein</fullName>
    </submittedName>
</protein>
<comment type="caution">
    <text evidence="1">The sequence shown here is derived from an EMBL/GenBank/DDBJ whole genome shotgun (WGS) entry which is preliminary data.</text>
</comment>
<dbReference type="Pfam" id="PF18882">
    <property type="entry name" value="DUF5647"/>
    <property type="match status" value="1"/>
</dbReference>